<evidence type="ECO:0000313" key="2">
    <source>
        <dbReference type="EMBL" id="KAF4628312.1"/>
    </source>
</evidence>
<dbReference type="Proteomes" id="UP000566819">
    <property type="component" value="Unassembled WGS sequence"/>
</dbReference>
<organism evidence="2 3">
    <name type="scientific">Cudoniella acicularis</name>
    <dbReference type="NCBI Taxonomy" id="354080"/>
    <lineage>
        <taxon>Eukaryota</taxon>
        <taxon>Fungi</taxon>
        <taxon>Dikarya</taxon>
        <taxon>Ascomycota</taxon>
        <taxon>Pezizomycotina</taxon>
        <taxon>Leotiomycetes</taxon>
        <taxon>Helotiales</taxon>
        <taxon>Tricladiaceae</taxon>
        <taxon>Cudoniella</taxon>
    </lineage>
</organism>
<name>A0A8H4RHK8_9HELO</name>
<protein>
    <submittedName>
        <fullName evidence="2">Uncharacterized protein</fullName>
    </submittedName>
</protein>
<gene>
    <name evidence="2" type="ORF">G7Y89_g9840</name>
</gene>
<sequence>MPLIDGAAFKEAMQQMASNGSWGLSQGVEEDNYVERFALEERELEENSYPEAYALESHELEIQHPASDEIQSVNKKTKERAEVSPRPAPKKGSPRAGSFLLSRGPSQTPEDVVLTNALEDTLAEGSGQQNPLVIADSGDTIIADTPEVNMFINLPCSPEVSIPETEGEVTDANKDFDDILNELTTILHTTTRFFESEITSTWTATNDSIALGDAEIEVGG</sequence>
<comment type="caution">
    <text evidence="2">The sequence shown here is derived from an EMBL/GenBank/DDBJ whole genome shotgun (WGS) entry which is preliminary data.</text>
</comment>
<keyword evidence="3" id="KW-1185">Reference proteome</keyword>
<dbReference type="EMBL" id="JAAMPI010000829">
    <property type="protein sequence ID" value="KAF4628312.1"/>
    <property type="molecule type" value="Genomic_DNA"/>
</dbReference>
<feature type="region of interest" description="Disordered" evidence="1">
    <location>
        <begin position="65"/>
        <end position="108"/>
    </location>
</feature>
<proteinExistence type="predicted"/>
<reference evidence="2 3" key="1">
    <citation type="submission" date="2020-03" db="EMBL/GenBank/DDBJ databases">
        <title>Draft Genome Sequence of Cudoniella acicularis.</title>
        <authorList>
            <person name="Buettner E."/>
            <person name="Kellner H."/>
        </authorList>
    </citation>
    <scope>NUCLEOTIDE SEQUENCE [LARGE SCALE GENOMIC DNA]</scope>
    <source>
        <strain evidence="2 3">DSM 108380</strain>
    </source>
</reference>
<dbReference type="AlphaFoldDB" id="A0A8H4RHK8"/>
<accession>A0A8H4RHK8</accession>
<evidence type="ECO:0000256" key="1">
    <source>
        <dbReference type="SAM" id="MobiDB-lite"/>
    </source>
</evidence>
<evidence type="ECO:0000313" key="3">
    <source>
        <dbReference type="Proteomes" id="UP000566819"/>
    </source>
</evidence>